<feature type="region of interest" description="Disordered" evidence="1">
    <location>
        <begin position="1"/>
        <end position="24"/>
    </location>
</feature>
<name>A0ABT7GYA4_9ACTN</name>
<dbReference type="RefSeq" id="WP_285343970.1">
    <property type="nucleotide sequence ID" value="NZ_JASITI010000028.1"/>
</dbReference>
<dbReference type="Proteomes" id="UP001223390">
    <property type="component" value="Unassembled WGS sequence"/>
</dbReference>
<gene>
    <name evidence="3" type="ORF">QEZ40_003207</name>
</gene>
<proteinExistence type="predicted"/>
<evidence type="ECO:0000313" key="3">
    <source>
        <dbReference type="EMBL" id="MDK9498256.1"/>
    </source>
</evidence>
<dbReference type="InterPro" id="IPR054186">
    <property type="entry name" value="DUF6891"/>
</dbReference>
<comment type="caution">
    <text evidence="3">The sequence shown here is derived from an EMBL/GenBank/DDBJ whole genome shotgun (WGS) entry which is preliminary data.</text>
</comment>
<organism evidence="3 4">
    <name type="scientific">Streptomyces katrae</name>
    <dbReference type="NCBI Taxonomy" id="68223"/>
    <lineage>
        <taxon>Bacteria</taxon>
        <taxon>Bacillati</taxon>
        <taxon>Actinomycetota</taxon>
        <taxon>Actinomycetes</taxon>
        <taxon>Kitasatosporales</taxon>
        <taxon>Streptomycetaceae</taxon>
        <taxon>Streptomyces</taxon>
    </lineage>
</organism>
<keyword evidence="4" id="KW-1185">Reference proteome</keyword>
<evidence type="ECO:0000313" key="4">
    <source>
        <dbReference type="Proteomes" id="UP001223390"/>
    </source>
</evidence>
<feature type="domain" description="DUF6891" evidence="2">
    <location>
        <begin position="142"/>
        <end position="324"/>
    </location>
</feature>
<dbReference type="EMBL" id="JASITI010000028">
    <property type="protein sequence ID" value="MDK9498256.1"/>
    <property type="molecule type" value="Genomic_DNA"/>
</dbReference>
<sequence length="326" mass="35707">MSSEHSGHGERTGQAARTDDAIHPVRVHTEPGRHHDLSGPGSRGPLSALVAGIGGDGDRFLVVNRVPDDPDVYVQVWHETGGDYQLEHREGAPDRHFQAFVDSAQEVVEVMLRWAAREEGWDRGPSWERLDFPVEEVAPLDPEVAQELTEAVRGWLRCGYDDRAALTESAEEYLVSGDDRPVSRAQAADLVDRLWRERVAEQAGWVGETDPERLTRAFGALDASGITARENFTCCRSCGLGEIHGDGEEDARGFVFFHSQCTEGAADGGDLYLLYGGFEPDEELTASVGREVVAALDGAGLAWTWDGSAHDAIRVTGMDWRKRLSG</sequence>
<protein>
    <recommendedName>
        <fullName evidence="2">DUF6891 domain-containing protein</fullName>
    </recommendedName>
</protein>
<evidence type="ECO:0000259" key="2">
    <source>
        <dbReference type="Pfam" id="PF21831"/>
    </source>
</evidence>
<accession>A0ABT7GYA4</accession>
<evidence type="ECO:0000256" key="1">
    <source>
        <dbReference type="SAM" id="MobiDB-lite"/>
    </source>
</evidence>
<dbReference type="Pfam" id="PF21831">
    <property type="entry name" value="DUF6891"/>
    <property type="match status" value="1"/>
</dbReference>
<reference evidence="3 4" key="1">
    <citation type="submission" date="2023-05" db="EMBL/GenBank/DDBJ databases">
        <title>Sequencing and Assembly of Streptomyces sp. NP73.</title>
        <authorList>
            <person name="Konwar A.N."/>
            <person name="Saikia K."/>
            <person name="Thakur D."/>
        </authorList>
    </citation>
    <scope>NUCLEOTIDE SEQUENCE [LARGE SCALE GENOMIC DNA]</scope>
    <source>
        <strain evidence="3 4">NP73</strain>
    </source>
</reference>